<keyword evidence="3" id="KW-1185">Reference proteome</keyword>
<evidence type="ECO:0000256" key="1">
    <source>
        <dbReference type="SAM" id="SignalP"/>
    </source>
</evidence>
<gene>
    <name evidence="2" type="ORF">E4Q23_10695</name>
</gene>
<feature type="signal peptide" evidence="1">
    <location>
        <begin position="1"/>
        <end position="26"/>
    </location>
</feature>
<accession>A0ABX1TYN6</accession>
<dbReference type="Proteomes" id="UP000749010">
    <property type="component" value="Unassembled WGS sequence"/>
</dbReference>
<comment type="caution">
    <text evidence="2">The sequence shown here is derived from an EMBL/GenBank/DDBJ whole genome shotgun (WGS) entry which is preliminary data.</text>
</comment>
<reference evidence="2 3" key="1">
    <citation type="submission" date="2019-03" db="EMBL/GenBank/DDBJ databases">
        <title>Metabolic reconstructions from genomes of highly enriched 'Candidatus Accumulibacter' and 'Candidatus Competibacter' bioreactor populations.</title>
        <authorList>
            <person name="Annavajhala M.K."/>
            <person name="Welles L."/>
            <person name="Abbas B."/>
            <person name="Sorokin D."/>
            <person name="Park H."/>
            <person name="Van Loosdrecht M."/>
            <person name="Chandran K."/>
        </authorList>
    </citation>
    <scope>NUCLEOTIDE SEQUENCE [LARGE SCALE GENOMIC DNA]</scope>
    <source>
        <strain evidence="2 3">SBR_S</strain>
    </source>
</reference>
<keyword evidence="1" id="KW-0732">Signal</keyword>
<feature type="chain" id="PRO_5045067497" evidence="1">
    <location>
        <begin position="27"/>
        <end position="384"/>
    </location>
</feature>
<protein>
    <submittedName>
        <fullName evidence="2">Uncharacterized protein</fullName>
    </submittedName>
</protein>
<dbReference type="EMBL" id="SPMY01000028">
    <property type="protein sequence ID" value="NMQ28179.1"/>
    <property type="molecule type" value="Genomic_DNA"/>
</dbReference>
<organism evidence="2 3">
    <name type="scientific">Candidatus Accumulibacter phosphatis</name>
    <dbReference type="NCBI Taxonomy" id="327160"/>
    <lineage>
        <taxon>Bacteria</taxon>
        <taxon>Pseudomonadati</taxon>
        <taxon>Pseudomonadota</taxon>
        <taxon>Betaproteobacteria</taxon>
        <taxon>Candidatus Accumulibacter</taxon>
    </lineage>
</organism>
<proteinExistence type="predicted"/>
<evidence type="ECO:0000313" key="3">
    <source>
        <dbReference type="Proteomes" id="UP000749010"/>
    </source>
</evidence>
<sequence>MNIYRIRSIFLATALVFAAVSTQAGAESSAAFGVASPVDPQGAKRESVGKGWQEVTIMDNQGFNQPMEVGTVRIPEDWVTRGGVTWDRNSQCVGNMMRMSWQASSRDGLQGFEIRPGYNWQVQGTEIQFNPCAPMPINSVRAYLGMVVNQRHAGRARILQYRDRPDLVEAMPKNPPGPGDARVHYEAGQMLIGYSQDGREFRESLITTISFSEMQGNIVAGTTNIYAQHAPDGQLDFALGERLRNSMRAKKQWVDRWGQATREASDRIAREQSMGITRWHNDRMAQINLKGANDRSQIRQQTLSEVSQIYSNTWKSTQETDDRIQRRTLEGIGEYNTYKDPASNTPVRATIHNDYVWRVGDGRYISTDNPNYAPTNGVQLERLP</sequence>
<dbReference type="RefSeq" id="WP_169066639.1">
    <property type="nucleotide sequence ID" value="NZ_SPMY01000028.1"/>
</dbReference>
<name>A0ABX1TYN6_9PROT</name>
<evidence type="ECO:0000313" key="2">
    <source>
        <dbReference type="EMBL" id="NMQ28179.1"/>
    </source>
</evidence>